<dbReference type="InterPro" id="IPR000519">
    <property type="entry name" value="P_trefoil_dom"/>
</dbReference>
<evidence type="ECO:0000256" key="1">
    <source>
        <dbReference type="ARBA" id="ARBA00022729"/>
    </source>
</evidence>
<proteinExistence type="predicted"/>
<dbReference type="InParanoid" id="A0A0G4F4I0"/>
<comment type="caution">
    <text evidence="3">Lacks conserved residue(s) required for the propagation of feature annotation.</text>
</comment>
<dbReference type="PhylomeDB" id="A0A0G4F4I0"/>
<evidence type="ECO:0000256" key="2">
    <source>
        <dbReference type="ARBA" id="ARBA00023157"/>
    </source>
</evidence>
<reference evidence="5 6" key="1">
    <citation type="submission" date="2014-11" db="EMBL/GenBank/DDBJ databases">
        <authorList>
            <person name="Zhu J."/>
            <person name="Qi W."/>
            <person name="Song R."/>
        </authorList>
    </citation>
    <scope>NUCLEOTIDE SEQUENCE [LARGE SCALE GENOMIC DNA]</scope>
</reference>
<dbReference type="EMBL" id="CDMY01000368">
    <property type="protein sequence ID" value="CEM06645.1"/>
    <property type="molecule type" value="Genomic_DNA"/>
</dbReference>
<dbReference type="InterPro" id="IPR051477">
    <property type="entry name" value="Expansin_CellWall"/>
</dbReference>
<evidence type="ECO:0000313" key="5">
    <source>
        <dbReference type="EMBL" id="CEM06645.1"/>
    </source>
</evidence>
<evidence type="ECO:0000313" key="6">
    <source>
        <dbReference type="Proteomes" id="UP000041254"/>
    </source>
</evidence>
<dbReference type="OrthoDB" id="5951524at2759"/>
<evidence type="ECO:0000259" key="4">
    <source>
        <dbReference type="PROSITE" id="PS51448"/>
    </source>
</evidence>
<name>A0A0G4F4I0_VITBC</name>
<dbReference type="AlphaFoldDB" id="A0A0G4F4I0"/>
<dbReference type="Gene3D" id="2.60.40.760">
    <property type="entry name" value="Expansin, cellulose-binding-like domain"/>
    <property type="match status" value="1"/>
</dbReference>
<keyword evidence="1" id="KW-0732">Signal</keyword>
<dbReference type="CDD" id="cd22271">
    <property type="entry name" value="DPBB_EXP_N-like"/>
    <property type="match status" value="1"/>
</dbReference>
<dbReference type="SUPFAM" id="SSF57492">
    <property type="entry name" value="Trefoil"/>
    <property type="match status" value="1"/>
</dbReference>
<feature type="domain" description="P-type" evidence="4">
    <location>
        <begin position="324"/>
        <end position="368"/>
    </location>
</feature>
<sequence>MGGFMSRFASPAALVVGLLISIPLVVLTLHATTYGLISLLTAEDLPDHRDLSLAYANETVELTEEEHADLRRLQQDPDIQYIKKLYNNPISEGTTSFYWNLTDNLRGLCHLWPSPPVGKNNIYRTAALPNHNLRNGRGCGMCIEVISNGGGGGHTMSHRLPVGQRLYGYVNNACGTCEPDQIDMEDEKRAGRWQSTWRAVDCFTRGTPVEFTTEPNSGKNFLGVQPRNAPIPFIKVEYFHPFNKKWYNMKFQPKRNYWTLQADDLKLKYPNDRFKAPLQVRLTSLKGEVKVTNIKRFGKGIYDSFVSDPPVRFSGIKKSTVKKGSCDIPKNQRQKCSPFANMCQPCKMNGCCWDPQVGQGIPKCYKRKNSGSEKVPGNPKSSNPDLRECLMRFNCPSKEPKIVINSLKQTEKRVPVKNIYPAKHPDWPSSQLLYKVKPVDAKKLPSTVKVFFNYGGQQVVVQCWGKVKHWAKVKLEFSLQTTKGDYFQKRKHEGEPTICNLVIHCLPS</sequence>
<dbReference type="PANTHER" id="PTHR31836">
    <property type="match status" value="1"/>
</dbReference>
<dbReference type="Pfam" id="PF00088">
    <property type="entry name" value="Trefoil"/>
    <property type="match status" value="1"/>
</dbReference>
<dbReference type="InterPro" id="IPR036749">
    <property type="entry name" value="Expansin_CBD_sf"/>
</dbReference>
<dbReference type="Proteomes" id="UP000041254">
    <property type="component" value="Unassembled WGS sequence"/>
</dbReference>
<feature type="disulfide bond" evidence="3">
    <location>
        <begin position="336"/>
        <end position="351"/>
    </location>
</feature>
<gene>
    <name evidence="5" type="ORF">Vbra_5704</name>
</gene>
<evidence type="ECO:0000256" key="3">
    <source>
        <dbReference type="PROSITE-ProRule" id="PRU00779"/>
    </source>
</evidence>
<dbReference type="InterPro" id="IPR036908">
    <property type="entry name" value="RlpA-like_sf"/>
</dbReference>
<keyword evidence="6" id="KW-1185">Reference proteome</keyword>
<keyword evidence="2 3" id="KW-1015">Disulfide bond</keyword>
<dbReference type="Gene3D" id="4.10.110.10">
    <property type="entry name" value="Spasmolytic Protein, domain 1"/>
    <property type="match status" value="1"/>
</dbReference>
<protein>
    <recommendedName>
        <fullName evidence="4">P-type domain-containing protein</fullName>
    </recommendedName>
</protein>
<dbReference type="CDD" id="cd00111">
    <property type="entry name" value="Trefoil"/>
    <property type="match status" value="1"/>
</dbReference>
<feature type="disulfide bond" evidence="3">
    <location>
        <begin position="326"/>
        <end position="352"/>
    </location>
</feature>
<accession>A0A0G4F4I0</accession>
<organism evidence="5 6">
    <name type="scientific">Vitrella brassicaformis (strain CCMP3155)</name>
    <dbReference type="NCBI Taxonomy" id="1169540"/>
    <lineage>
        <taxon>Eukaryota</taxon>
        <taxon>Sar</taxon>
        <taxon>Alveolata</taxon>
        <taxon>Colpodellida</taxon>
        <taxon>Vitrellaceae</taxon>
        <taxon>Vitrella</taxon>
    </lineage>
</organism>
<dbReference type="PANTHER" id="PTHR31836:SF21">
    <property type="entry name" value="EXPANSIN-LIKE PROTEIN 7"/>
    <property type="match status" value="1"/>
</dbReference>
<dbReference type="VEuPathDB" id="CryptoDB:Vbra_5704"/>
<dbReference type="SUPFAM" id="SSF50685">
    <property type="entry name" value="Barwin-like endoglucanases"/>
    <property type="match status" value="1"/>
</dbReference>
<dbReference type="PROSITE" id="PS51448">
    <property type="entry name" value="P_TREFOIL_2"/>
    <property type="match status" value="1"/>
</dbReference>
<dbReference type="InterPro" id="IPR044913">
    <property type="entry name" value="P_trefoil_dom_sf"/>
</dbReference>